<evidence type="ECO:0000256" key="5">
    <source>
        <dbReference type="ARBA" id="ARBA00023065"/>
    </source>
</evidence>
<evidence type="ECO:0000313" key="7">
    <source>
        <dbReference type="EMBL" id="CAB4300406.1"/>
    </source>
</evidence>
<keyword evidence="8" id="KW-1185">Reference proteome</keyword>
<dbReference type="PANTHER" id="PTHR33281:SF1">
    <property type="entry name" value="VOLTAGE-DEPENDENT CHLORIDE CHANNEL 1, CHLOROPLASTIC"/>
    <property type="match status" value="1"/>
</dbReference>
<dbReference type="AlphaFoldDB" id="A0A6J5WF72"/>
<keyword evidence="4" id="KW-1133">Transmembrane helix</keyword>
<dbReference type="InterPro" id="IPR044669">
    <property type="entry name" value="YneE/VCCN1/2-like"/>
</dbReference>
<dbReference type="EMBL" id="CAEKKB010000002">
    <property type="protein sequence ID" value="CAB4300406.1"/>
    <property type="molecule type" value="Genomic_DNA"/>
</dbReference>
<dbReference type="GO" id="GO:0016020">
    <property type="term" value="C:membrane"/>
    <property type="evidence" value="ECO:0007669"/>
    <property type="project" value="UniProtKB-SubCell"/>
</dbReference>
<evidence type="ECO:0000256" key="3">
    <source>
        <dbReference type="ARBA" id="ARBA00022692"/>
    </source>
</evidence>
<gene>
    <name evidence="7" type="ORF">ORAREDHAP_LOCUS15490</name>
</gene>
<keyword evidence="2" id="KW-0813">Transport</keyword>
<comment type="subcellular location">
    <subcellularLocation>
        <location evidence="1">Membrane</location>
        <topology evidence="1">Multi-pass membrane protein</topology>
    </subcellularLocation>
</comment>
<evidence type="ECO:0000256" key="1">
    <source>
        <dbReference type="ARBA" id="ARBA00004141"/>
    </source>
</evidence>
<protein>
    <submittedName>
        <fullName evidence="7">Uncharacterized protein</fullName>
    </submittedName>
</protein>
<dbReference type="Pfam" id="PF25539">
    <property type="entry name" value="Bestrophin_2"/>
    <property type="match status" value="1"/>
</dbReference>
<dbReference type="Proteomes" id="UP000507245">
    <property type="component" value="Unassembled WGS sequence"/>
</dbReference>
<keyword evidence="5" id="KW-0406">Ion transport</keyword>
<dbReference type="PANTHER" id="PTHR33281">
    <property type="entry name" value="UPF0187 PROTEIN YNEE"/>
    <property type="match status" value="1"/>
</dbReference>
<dbReference type="OrthoDB" id="1368at2759"/>
<evidence type="ECO:0000313" key="8">
    <source>
        <dbReference type="Proteomes" id="UP000507245"/>
    </source>
</evidence>
<sequence length="299" mass="32987">MGSSQKLLPPSPALSYEPFVKGNLVFDTTSHCFYFSGSGDCELQFSGFIELASGVFSGVEVLNFAVPADSTGIGAVVGVQDRGFLFKIISAVENSGDAQLKKALLQYIVAFPVALKCHVVYGSDIRQDLQNLLELDDLLVVLNSKHRPSCIIEFISQSLRLLNLEDSRRIMLQSKISCFHEGIGVCEQLIGTPIPLSYTRLTSRFLVLWHLTLPIILWDDCHWIVVPATFISAASLFCIEEVGVLIEEPFPMLALDDLCKSVQTNVQEALAREKLIQARLAAKGKIQPEQQFQNGQPKS</sequence>
<reference evidence="8" key="1">
    <citation type="journal article" date="2020" name="Genome Biol.">
        <title>Gamete binning: chromosome-level and haplotype-resolved genome assembly enabled by high-throughput single-cell sequencing of gamete genomes.</title>
        <authorList>
            <person name="Campoy J.A."/>
            <person name="Sun H."/>
            <person name="Goel M."/>
            <person name="Jiao W.-B."/>
            <person name="Folz-Donahue K."/>
            <person name="Wang N."/>
            <person name="Rubio M."/>
            <person name="Liu C."/>
            <person name="Kukat C."/>
            <person name="Ruiz D."/>
            <person name="Huettel B."/>
            <person name="Schneeberger K."/>
        </authorList>
    </citation>
    <scope>NUCLEOTIDE SEQUENCE [LARGE SCALE GENOMIC DNA]</scope>
    <source>
        <strain evidence="8">cv. Rojo Pasion</strain>
    </source>
</reference>
<evidence type="ECO:0000256" key="2">
    <source>
        <dbReference type="ARBA" id="ARBA00022448"/>
    </source>
</evidence>
<accession>A0A6J5WF72</accession>
<keyword evidence="6" id="KW-0472">Membrane</keyword>
<evidence type="ECO:0000256" key="6">
    <source>
        <dbReference type="ARBA" id="ARBA00023136"/>
    </source>
</evidence>
<dbReference type="GO" id="GO:0005254">
    <property type="term" value="F:chloride channel activity"/>
    <property type="evidence" value="ECO:0007669"/>
    <property type="project" value="InterPro"/>
</dbReference>
<evidence type="ECO:0000256" key="4">
    <source>
        <dbReference type="ARBA" id="ARBA00022989"/>
    </source>
</evidence>
<proteinExistence type="predicted"/>
<keyword evidence="3" id="KW-0812">Transmembrane</keyword>
<organism evidence="7 8">
    <name type="scientific">Prunus armeniaca</name>
    <name type="common">Apricot</name>
    <name type="synonym">Armeniaca vulgaris</name>
    <dbReference type="NCBI Taxonomy" id="36596"/>
    <lineage>
        <taxon>Eukaryota</taxon>
        <taxon>Viridiplantae</taxon>
        <taxon>Streptophyta</taxon>
        <taxon>Embryophyta</taxon>
        <taxon>Tracheophyta</taxon>
        <taxon>Spermatophyta</taxon>
        <taxon>Magnoliopsida</taxon>
        <taxon>eudicotyledons</taxon>
        <taxon>Gunneridae</taxon>
        <taxon>Pentapetalae</taxon>
        <taxon>rosids</taxon>
        <taxon>fabids</taxon>
        <taxon>Rosales</taxon>
        <taxon>Rosaceae</taxon>
        <taxon>Amygdaloideae</taxon>
        <taxon>Amygdaleae</taxon>
        <taxon>Prunus</taxon>
    </lineage>
</organism>
<name>A0A6J5WF72_PRUAR</name>